<name>A0A8S3Z993_9EUPU</name>
<dbReference type="OrthoDB" id="6158033at2759"/>
<dbReference type="Proteomes" id="UP000678393">
    <property type="component" value="Unassembled WGS sequence"/>
</dbReference>
<dbReference type="InterPro" id="IPR002557">
    <property type="entry name" value="Chitin-bd_dom"/>
</dbReference>
<comment type="caution">
    <text evidence="2">The sequence shown here is derived from an EMBL/GenBank/DDBJ whole genome shotgun (WGS) entry which is preliminary data.</text>
</comment>
<dbReference type="SUPFAM" id="SSF57625">
    <property type="entry name" value="Invertebrate chitin-binding proteins"/>
    <property type="match status" value="1"/>
</dbReference>
<dbReference type="Pfam" id="PF01607">
    <property type="entry name" value="CBM_14"/>
    <property type="match status" value="1"/>
</dbReference>
<dbReference type="GO" id="GO:0005576">
    <property type="term" value="C:extracellular region"/>
    <property type="evidence" value="ECO:0007669"/>
    <property type="project" value="InterPro"/>
</dbReference>
<keyword evidence="3" id="KW-1185">Reference proteome</keyword>
<organism evidence="2 3">
    <name type="scientific">Candidula unifasciata</name>
    <dbReference type="NCBI Taxonomy" id="100452"/>
    <lineage>
        <taxon>Eukaryota</taxon>
        <taxon>Metazoa</taxon>
        <taxon>Spiralia</taxon>
        <taxon>Lophotrochozoa</taxon>
        <taxon>Mollusca</taxon>
        <taxon>Gastropoda</taxon>
        <taxon>Heterobranchia</taxon>
        <taxon>Euthyneura</taxon>
        <taxon>Panpulmonata</taxon>
        <taxon>Eupulmonata</taxon>
        <taxon>Stylommatophora</taxon>
        <taxon>Helicina</taxon>
        <taxon>Helicoidea</taxon>
        <taxon>Geomitridae</taxon>
        <taxon>Candidula</taxon>
    </lineage>
</organism>
<accession>A0A8S3Z993</accession>
<proteinExistence type="predicted"/>
<dbReference type="InterPro" id="IPR036508">
    <property type="entry name" value="Chitin-bd_dom_sf"/>
</dbReference>
<evidence type="ECO:0000259" key="1">
    <source>
        <dbReference type="PROSITE" id="PS50940"/>
    </source>
</evidence>
<dbReference type="EMBL" id="CAJHNH020001779">
    <property type="protein sequence ID" value="CAG5124425.1"/>
    <property type="molecule type" value="Genomic_DNA"/>
</dbReference>
<reference evidence="2" key="1">
    <citation type="submission" date="2021-04" db="EMBL/GenBank/DDBJ databases">
        <authorList>
            <consortium name="Molecular Ecology Group"/>
        </authorList>
    </citation>
    <scope>NUCLEOTIDE SEQUENCE</scope>
</reference>
<feature type="non-terminal residue" evidence="2">
    <location>
        <position position="1"/>
    </location>
</feature>
<dbReference type="GO" id="GO:0008061">
    <property type="term" value="F:chitin binding"/>
    <property type="evidence" value="ECO:0007669"/>
    <property type="project" value="InterPro"/>
</dbReference>
<feature type="domain" description="Chitin-binding type-2" evidence="1">
    <location>
        <begin position="16"/>
        <end position="72"/>
    </location>
</feature>
<sequence length="74" mass="8496">LFSYINSDEATIPNCKTHCQDTREGKYPSCRGCDHYVVCTKYGMLHQKLCPVGRQWDDHKKACRAKSSTCPNNR</sequence>
<dbReference type="Gene3D" id="2.170.140.10">
    <property type="entry name" value="Chitin binding domain"/>
    <property type="match status" value="1"/>
</dbReference>
<protein>
    <recommendedName>
        <fullName evidence="1">Chitin-binding type-2 domain-containing protein</fullName>
    </recommendedName>
</protein>
<dbReference type="AlphaFoldDB" id="A0A8S3Z993"/>
<evidence type="ECO:0000313" key="2">
    <source>
        <dbReference type="EMBL" id="CAG5124425.1"/>
    </source>
</evidence>
<gene>
    <name evidence="2" type="ORF">CUNI_LOCUS9983</name>
</gene>
<dbReference type="PROSITE" id="PS50940">
    <property type="entry name" value="CHIT_BIND_II"/>
    <property type="match status" value="1"/>
</dbReference>
<evidence type="ECO:0000313" key="3">
    <source>
        <dbReference type="Proteomes" id="UP000678393"/>
    </source>
</evidence>